<evidence type="ECO:0000313" key="2">
    <source>
        <dbReference type="Proteomes" id="UP001064048"/>
    </source>
</evidence>
<dbReference type="Proteomes" id="UP001064048">
    <property type="component" value="Chromosome 28"/>
</dbReference>
<sequence length="283" mass="32756">MGYNTVIVRLQRCGNAATSLRLGCYNVRGYNAGTMGLQKRDSAGFMSLAETHGFLCPSSQAIWYYSFMMTSSRMLFVLVTFLTHWVPAYLVDGAATVVGKKPQYNIVTVRLQDVDEEVGWSLNNNRWSKRVLEWRPWSDDLRKAAGRNWIRLAEDRAQRRSLGEAYVRQWTAISRLHDDDDDEATRLNMTRLFNEMCDADKHIFDFDTSCIDWNEYFANYMRGIRVYLLKDPLSTVPGSLKKFQRLKMLHYFVLTVIGLLFLRRNASPSHTPPPPVRRPPLQP</sequence>
<gene>
    <name evidence="1" type="ORF">MSG28_015322</name>
</gene>
<evidence type="ECO:0000313" key="1">
    <source>
        <dbReference type="EMBL" id="KAI8433246.1"/>
    </source>
</evidence>
<keyword evidence="2" id="KW-1185">Reference proteome</keyword>
<proteinExistence type="predicted"/>
<reference evidence="1 2" key="1">
    <citation type="journal article" date="2022" name="Genome Biol. Evol.">
        <title>The Spruce Budworm Genome: Reconstructing the Evolutionary History of Antifreeze Proteins.</title>
        <authorList>
            <person name="Beliveau C."/>
            <person name="Gagne P."/>
            <person name="Picq S."/>
            <person name="Vernygora O."/>
            <person name="Keeling C.I."/>
            <person name="Pinkney K."/>
            <person name="Doucet D."/>
            <person name="Wen F."/>
            <person name="Johnston J.S."/>
            <person name="Maaroufi H."/>
            <person name="Boyle B."/>
            <person name="Laroche J."/>
            <person name="Dewar K."/>
            <person name="Juretic N."/>
            <person name="Blackburn G."/>
            <person name="Nisole A."/>
            <person name="Brunet B."/>
            <person name="Brandao M."/>
            <person name="Lumley L."/>
            <person name="Duan J."/>
            <person name="Quan G."/>
            <person name="Lucarotti C.J."/>
            <person name="Roe A.D."/>
            <person name="Sperling F.A.H."/>
            <person name="Levesque R.C."/>
            <person name="Cusson M."/>
        </authorList>
    </citation>
    <scope>NUCLEOTIDE SEQUENCE [LARGE SCALE GENOMIC DNA]</scope>
    <source>
        <strain evidence="1">Glfc:IPQL:Cfum</strain>
    </source>
</reference>
<dbReference type="EMBL" id="CM046128">
    <property type="protein sequence ID" value="KAI8433246.1"/>
    <property type="molecule type" value="Genomic_DNA"/>
</dbReference>
<protein>
    <submittedName>
        <fullName evidence="1">Uncharacterized protein</fullName>
    </submittedName>
</protein>
<organism evidence="1 2">
    <name type="scientific">Choristoneura fumiferana</name>
    <name type="common">Spruce budworm moth</name>
    <name type="synonym">Archips fumiferana</name>
    <dbReference type="NCBI Taxonomy" id="7141"/>
    <lineage>
        <taxon>Eukaryota</taxon>
        <taxon>Metazoa</taxon>
        <taxon>Ecdysozoa</taxon>
        <taxon>Arthropoda</taxon>
        <taxon>Hexapoda</taxon>
        <taxon>Insecta</taxon>
        <taxon>Pterygota</taxon>
        <taxon>Neoptera</taxon>
        <taxon>Endopterygota</taxon>
        <taxon>Lepidoptera</taxon>
        <taxon>Glossata</taxon>
        <taxon>Ditrysia</taxon>
        <taxon>Tortricoidea</taxon>
        <taxon>Tortricidae</taxon>
        <taxon>Tortricinae</taxon>
        <taxon>Choristoneura</taxon>
    </lineage>
</organism>
<name>A0ACC0KB26_CHOFU</name>
<accession>A0ACC0KB26</accession>
<comment type="caution">
    <text evidence="1">The sequence shown here is derived from an EMBL/GenBank/DDBJ whole genome shotgun (WGS) entry which is preliminary data.</text>
</comment>